<dbReference type="Gene3D" id="3.40.50.1820">
    <property type="entry name" value="alpha/beta hydrolase"/>
    <property type="match status" value="1"/>
</dbReference>
<keyword evidence="3" id="KW-1185">Reference proteome</keyword>
<dbReference type="EMBL" id="VFWZ01000001">
    <property type="protein sequence ID" value="TPN89042.1"/>
    <property type="molecule type" value="Genomic_DNA"/>
</dbReference>
<sequence>MQEKEISYQTTNTYSTLNTLTSKTKNVWLVFHGIGYLSRYFIRLFEGFDKDENYFIAPQAPSKYYKGDDYRRVGSSWLTKENTKTDTGNVLNYIDAIVATEHIPNHVRFIILGYSQGVSIASRWIARNQVPCTSLVLVSGGFPKELTKNDFTFLHSDTKITHILGEKDPYFEKAKVDAEKIRVKEILPQIEFRLHPGGHELDPNTLTVLY</sequence>
<dbReference type="InterPro" id="IPR003140">
    <property type="entry name" value="PLipase/COase/thioEstase"/>
</dbReference>
<feature type="domain" description="Phospholipase/carboxylesterase/thioesterase" evidence="1">
    <location>
        <begin position="21"/>
        <end position="207"/>
    </location>
</feature>
<evidence type="ECO:0000313" key="3">
    <source>
        <dbReference type="Proteomes" id="UP000315540"/>
    </source>
</evidence>
<protein>
    <submittedName>
        <fullName evidence="2">Esterase</fullName>
    </submittedName>
</protein>
<reference evidence="2 3" key="1">
    <citation type="submission" date="2019-06" db="EMBL/GenBank/DDBJ databases">
        <authorList>
            <person name="Meng X."/>
        </authorList>
    </citation>
    <scope>NUCLEOTIDE SEQUENCE [LARGE SCALE GENOMIC DNA]</scope>
    <source>
        <strain evidence="2 3">M625</strain>
    </source>
</reference>
<organism evidence="2 3">
    <name type="scientific">Aquimarina algicola</name>
    <dbReference type="NCBI Taxonomy" id="2589995"/>
    <lineage>
        <taxon>Bacteria</taxon>
        <taxon>Pseudomonadati</taxon>
        <taxon>Bacteroidota</taxon>
        <taxon>Flavobacteriia</taxon>
        <taxon>Flavobacteriales</taxon>
        <taxon>Flavobacteriaceae</taxon>
        <taxon>Aquimarina</taxon>
    </lineage>
</organism>
<dbReference type="OrthoDB" id="595091at2"/>
<name>A0A504JJR7_9FLAO</name>
<dbReference type="SUPFAM" id="SSF53474">
    <property type="entry name" value="alpha/beta-Hydrolases"/>
    <property type="match status" value="1"/>
</dbReference>
<evidence type="ECO:0000259" key="1">
    <source>
        <dbReference type="Pfam" id="PF02230"/>
    </source>
</evidence>
<dbReference type="Proteomes" id="UP000315540">
    <property type="component" value="Unassembled WGS sequence"/>
</dbReference>
<dbReference type="AlphaFoldDB" id="A0A504JJR7"/>
<gene>
    <name evidence="2" type="ORF">FHK87_02150</name>
</gene>
<evidence type="ECO:0000313" key="2">
    <source>
        <dbReference type="EMBL" id="TPN89042.1"/>
    </source>
</evidence>
<dbReference type="GO" id="GO:0016787">
    <property type="term" value="F:hydrolase activity"/>
    <property type="evidence" value="ECO:0007669"/>
    <property type="project" value="InterPro"/>
</dbReference>
<proteinExistence type="predicted"/>
<dbReference type="RefSeq" id="WP_140589220.1">
    <property type="nucleotide sequence ID" value="NZ_VFWZ01000001.1"/>
</dbReference>
<accession>A0A504JJR7</accession>
<comment type="caution">
    <text evidence="2">The sequence shown here is derived from an EMBL/GenBank/DDBJ whole genome shotgun (WGS) entry which is preliminary data.</text>
</comment>
<dbReference type="InterPro" id="IPR029058">
    <property type="entry name" value="AB_hydrolase_fold"/>
</dbReference>
<dbReference type="Pfam" id="PF02230">
    <property type="entry name" value="Abhydrolase_2"/>
    <property type="match status" value="1"/>
</dbReference>